<evidence type="ECO:0000313" key="1">
    <source>
        <dbReference type="EMBL" id="JAD65822.1"/>
    </source>
</evidence>
<proteinExistence type="predicted"/>
<name>A0A0A9C2P2_ARUDO</name>
<dbReference type="EMBL" id="GBRH01232073">
    <property type="protein sequence ID" value="JAD65822.1"/>
    <property type="molecule type" value="Transcribed_RNA"/>
</dbReference>
<accession>A0A0A9C2P2</accession>
<organism evidence="1">
    <name type="scientific">Arundo donax</name>
    <name type="common">Giant reed</name>
    <name type="synonym">Donax arundinaceus</name>
    <dbReference type="NCBI Taxonomy" id="35708"/>
    <lineage>
        <taxon>Eukaryota</taxon>
        <taxon>Viridiplantae</taxon>
        <taxon>Streptophyta</taxon>
        <taxon>Embryophyta</taxon>
        <taxon>Tracheophyta</taxon>
        <taxon>Spermatophyta</taxon>
        <taxon>Magnoliopsida</taxon>
        <taxon>Liliopsida</taxon>
        <taxon>Poales</taxon>
        <taxon>Poaceae</taxon>
        <taxon>PACMAD clade</taxon>
        <taxon>Arundinoideae</taxon>
        <taxon>Arundineae</taxon>
        <taxon>Arundo</taxon>
    </lineage>
</organism>
<reference evidence="1" key="2">
    <citation type="journal article" date="2015" name="Data Brief">
        <title>Shoot transcriptome of the giant reed, Arundo donax.</title>
        <authorList>
            <person name="Barrero R.A."/>
            <person name="Guerrero F.D."/>
            <person name="Moolhuijzen P."/>
            <person name="Goolsby J.A."/>
            <person name="Tidwell J."/>
            <person name="Bellgard S.E."/>
            <person name="Bellgard M.I."/>
        </authorList>
    </citation>
    <scope>NUCLEOTIDE SEQUENCE</scope>
    <source>
        <tissue evidence="1">Shoot tissue taken approximately 20 cm above the soil surface</tissue>
    </source>
</reference>
<reference evidence="1" key="1">
    <citation type="submission" date="2014-09" db="EMBL/GenBank/DDBJ databases">
        <authorList>
            <person name="Magalhaes I.L.F."/>
            <person name="Oliveira U."/>
            <person name="Santos F.R."/>
            <person name="Vidigal T.H.D.A."/>
            <person name="Brescovit A.D."/>
            <person name="Santos A.J."/>
        </authorList>
    </citation>
    <scope>NUCLEOTIDE SEQUENCE</scope>
    <source>
        <tissue evidence="1">Shoot tissue taken approximately 20 cm above the soil surface</tissue>
    </source>
</reference>
<dbReference type="AlphaFoldDB" id="A0A0A9C2P2"/>
<protein>
    <submittedName>
        <fullName evidence="1">Uncharacterized protein</fullName>
    </submittedName>
</protein>
<sequence length="67" mass="7638">MSRQRNNLPSASTLQGYKLLRHSILPNWNTSGLLIGAWLTSSTSSEKAQPVRNRNSRTISKIIMWRL</sequence>